<dbReference type="Ensembl" id="ENSSFOT00015019907.2">
    <property type="protein sequence ID" value="ENSSFOP00015019680.2"/>
    <property type="gene ID" value="ENSSFOG00015012656.2"/>
</dbReference>
<dbReference type="InterPro" id="IPR037751">
    <property type="entry name" value="Dok1/2/3_PTB"/>
</dbReference>
<name>A0A8C9V330_SCLFO</name>
<dbReference type="OrthoDB" id="6020914at2759"/>
<dbReference type="Proteomes" id="UP000694397">
    <property type="component" value="Chromosome 12"/>
</dbReference>
<dbReference type="Pfam" id="PF00169">
    <property type="entry name" value="PH"/>
    <property type="match status" value="1"/>
</dbReference>
<evidence type="ECO:0000256" key="3">
    <source>
        <dbReference type="SAM" id="MobiDB-lite"/>
    </source>
</evidence>
<dbReference type="Gene3D" id="2.30.29.30">
    <property type="entry name" value="Pleckstrin-homology domain (PH domain)/Phosphotyrosine-binding domain (PTB)"/>
    <property type="match status" value="2"/>
</dbReference>
<dbReference type="Pfam" id="PF02174">
    <property type="entry name" value="IRS"/>
    <property type="match status" value="1"/>
</dbReference>
<reference evidence="6" key="2">
    <citation type="submission" date="2025-08" db="UniProtKB">
        <authorList>
            <consortium name="Ensembl"/>
        </authorList>
    </citation>
    <scope>IDENTIFICATION</scope>
</reference>
<dbReference type="SMART" id="SM01244">
    <property type="entry name" value="IRS"/>
    <property type="match status" value="1"/>
</dbReference>
<reference evidence="6" key="3">
    <citation type="submission" date="2025-09" db="UniProtKB">
        <authorList>
            <consortium name="Ensembl"/>
        </authorList>
    </citation>
    <scope>IDENTIFICATION</scope>
</reference>
<dbReference type="InterPro" id="IPR002404">
    <property type="entry name" value="IRS_PTB"/>
</dbReference>
<dbReference type="PROSITE" id="PS50003">
    <property type="entry name" value="PH_DOMAIN"/>
    <property type="match status" value="1"/>
</dbReference>
<feature type="domain" description="IRS-type PTB" evidence="5">
    <location>
        <begin position="161"/>
        <end position="265"/>
    </location>
</feature>
<comment type="similarity">
    <text evidence="1">Belongs to the DOK family. Type A subfamily.</text>
</comment>
<dbReference type="InterPro" id="IPR011993">
    <property type="entry name" value="PH-like_dom_sf"/>
</dbReference>
<proteinExistence type="inferred from homology"/>
<dbReference type="GO" id="GO:0007169">
    <property type="term" value="P:cell surface receptor protein tyrosine kinase signaling pathway"/>
    <property type="evidence" value="ECO:0007669"/>
    <property type="project" value="TreeGrafter"/>
</dbReference>
<evidence type="ECO:0000313" key="6">
    <source>
        <dbReference type="Ensembl" id="ENSSFOP00015019680.2"/>
    </source>
</evidence>
<dbReference type="PANTHER" id="PTHR21258:SF14">
    <property type="entry name" value="DOCKING PROTEIN 2"/>
    <property type="match status" value="1"/>
</dbReference>
<evidence type="ECO:0000256" key="1">
    <source>
        <dbReference type="ARBA" id="ARBA00010955"/>
    </source>
</evidence>
<dbReference type="InterPro" id="IPR050996">
    <property type="entry name" value="Docking_Protein_DOK"/>
</dbReference>
<feature type="compositionally biased region" description="Basic and acidic residues" evidence="3">
    <location>
        <begin position="358"/>
        <end position="367"/>
    </location>
</feature>
<evidence type="ECO:0000256" key="2">
    <source>
        <dbReference type="ARBA" id="ARBA00022553"/>
    </source>
</evidence>
<feature type="region of interest" description="Disordered" evidence="3">
    <location>
        <begin position="358"/>
        <end position="381"/>
    </location>
</feature>
<gene>
    <name evidence="6" type="primary">DOK2</name>
    <name evidence="6" type="synonym">dok2</name>
</gene>
<feature type="region of interest" description="Disordered" evidence="3">
    <location>
        <begin position="487"/>
        <end position="533"/>
    </location>
</feature>
<feature type="compositionally biased region" description="Acidic residues" evidence="3">
    <location>
        <begin position="516"/>
        <end position="526"/>
    </location>
</feature>
<accession>A0A8C9V330</accession>
<dbReference type="SMART" id="SM00310">
    <property type="entry name" value="PTBI"/>
    <property type="match status" value="1"/>
</dbReference>
<dbReference type="GO" id="GO:0007265">
    <property type="term" value="P:Ras protein signal transduction"/>
    <property type="evidence" value="ECO:0007669"/>
    <property type="project" value="TreeGrafter"/>
</dbReference>
<evidence type="ECO:0000259" key="5">
    <source>
        <dbReference type="PROSITE" id="PS51064"/>
    </source>
</evidence>
<dbReference type="GeneID" id="108929484"/>
<dbReference type="AlphaFoldDB" id="A0A8C9V330"/>
<evidence type="ECO:0000259" key="4">
    <source>
        <dbReference type="PROSITE" id="PS50003"/>
    </source>
</evidence>
<dbReference type="GO" id="GO:0043410">
    <property type="term" value="P:positive regulation of MAPK cascade"/>
    <property type="evidence" value="ECO:0007669"/>
    <property type="project" value="TreeGrafter"/>
</dbReference>
<dbReference type="GeneTree" id="ENSGT00940000159868"/>
<evidence type="ECO:0000313" key="7">
    <source>
        <dbReference type="Proteomes" id="UP000694397"/>
    </source>
</evidence>
<keyword evidence="7" id="KW-1185">Reference proteome</keyword>
<dbReference type="PANTHER" id="PTHR21258">
    <property type="entry name" value="DOCKING PROTEIN RELATED"/>
    <property type="match status" value="1"/>
</dbReference>
<dbReference type="GO" id="GO:0005737">
    <property type="term" value="C:cytoplasm"/>
    <property type="evidence" value="ECO:0007669"/>
    <property type="project" value="TreeGrafter"/>
</dbReference>
<keyword evidence="2" id="KW-0597">Phosphoprotein</keyword>
<dbReference type="RefSeq" id="XP_018599537.2">
    <property type="nucleotide sequence ID" value="XM_018744021.2"/>
</dbReference>
<dbReference type="PROSITE" id="PS51064">
    <property type="entry name" value="IRS_PTB"/>
    <property type="match status" value="1"/>
</dbReference>
<dbReference type="SUPFAM" id="SSF50729">
    <property type="entry name" value="PH domain-like"/>
    <property type="match status" value="2"/>
</dbReference>
<organism evidence="6 7">
    <name type="scientific">Scleropages formosus</name>
    <name type="common">Asian bonytongue</name>
    <name type="synonym">Osteoglossum formosum</name>
    <dbReference type="NCBI Taxonomy" id="113540"/>
    <lineage>
        <taxon>Eukaryota</taxon>
        <taxon>Metazoa</taxon>
        <taxon>Chordata</taxon>
        <taxon>Craniata</taxon>
        <taxon>Vertebrata</taxon>
        <taxon>Euteleostomi</taxon>
        <taxon>Actinopterygii</taxon>
        <taxon>Neopterygii</taxon>
        <taxon>Teleostei</taxon>
        <taxon>Osteoglossocephala</taxon>
        <taxon>Osteoglossomorpha</taxon>
        <taxon>Osteoglossiformes</taxon>
        <taxon>Osteoglossidae</taxon>
        <taxon>Scleropages</taxon>
    </lineage>
</organism>
<sequence>MEEDIRKKGMLYIQQQRFGKKWKKVWSIIYRESSCSVSRMEFFEFKDSGAANAEKADRTLRKQENKKVIKLRDCIRVSEVQVESCPRDCQPFLVETTEKIFLFAAENSELEGWTQALCEIAFPMNWAEAGTVKRGSILRSRPELVEAAMEDNTLYGARESVMKDFKVNIRKTEGSERCRLRGSYLLRTDFNSLLLKDCKTGEVLFSWPYRFLRRFGRDKVTFSFEAGRRCDSGEGNFEFETKQGNVLFQAVERAIDLQKTNMGPQRQASGGVEAPLDNGSVYSTVNNVQSKDSHPLPSGTRPRLEVPTDKVLTGVKSLTLDTRPPPHKSQVKNISSCPLMISEDQTYSQISMPREQVERLEHTEDTSSPRSIRKHGSQDSEYSLPFDSIAKSFMATMWLKLDDKGCEREVCVDSEEVSDPLYDSIDESAVRAAIRVRSESKKPTFGRPDHIYDEPEGCAIAADRGPSSLYDNPTEVIGHAWKFQGSEDPSGHEYPYNPHIDDYAVPKPPRKVLPDPPEDEDDEEVNDVSPYDNVMLKIMERGNR</sequence>
<reference evidence="6 7" key="1">
    <citation type="submission" date="2019-04" db="EMBL/GenBank/DDBJ databases">
        <authorList>
            <consortium name="Wellcome Sanger Institute Data Sharing"/>
        </authorList>
    </citation>
    <scope>NUCLEOTIDE SEQUENCE [LARGE SCALE GENOMIC DNA]</scope>
</reference>
<feature type="domain" description="PH" evidence="4">
    <location>
        <begin position="4"/>
        <end position="122"/>
    </location>
</feature>
<protein>
    <submittedName>
        <fullName evidence="6">Docking protein 2</fullName>
    </submittedName>
</protein>
<dbReference type="SMART" id="SM00233">
    <property type="entry name" value="PH"/>
    <property type="match status" value="1"/>
</dbReference>
<dbReference type="CDD" id="cd01203">
    <property type="entry name" value="PTB_DOK1_DOK2_DOK3"/>
    <property type="match status" value="1"/>
</dbReference>
<dbReference type="InterPro" id="IPR001849">
    <property type="entry name" value="PH_domain"/>
</dbReference>